<gene>
    <name evidence="1" type="ORF">EZS28_002953</name>
</gene>
<dbReference type="Proteomes" id="UP000324800">
    <property type="component" value="Unassembled WGS sequence"/>
</dbReference>
<evidence type="ECO:0000313" key="1">
    <source>
        <dbReference type="EMBL" id="KAA6401514.1"/>
    </source>
</evidence>
<reference evidence="1 2" key="1">
    <citation type="submission" date="2019-03" db="EMBL/GenBank/DDBJ databases">
        <title>Single cell metagenomics reveals metabolic interactions within the superorganism composed of flagellate Streblomastix strix and complex community of Bacteroidetes bacteria on its surface.</title>
        <authorList>
            <person name="Treitli S.C."/>
            <person name="Kolisko M."/>
            <person name="Husnik F."/>
            <person name="Keeling P."/>
            <person name="Hampl V."/>
        </authorList>
    </citation>
    <scope>NUCLEOTIDE SEQUENCE [LARGE SCALE GENOMIC DNA]</scope>
    <source>
        <strain evidence="1">ST1C</strain>
    </source>
</reference>
<accession>A0A5J4X2S7</accession>
<proteinExistence type="predicted"/>
<comment type="caution">
    <text evidence="1">The sequence shown here is derived from an EMBL/GenBank/DDBJ whole genome shotgun (WGS) entry which is preliminary data.</text>
</comment>
<organism evidence="1 2">
    <name type="scientific">Streblomastix strix</name>
    <dbReference type="NCBI Taxonomy" id="222440"/>
    <lineage>
        <taxon>Eukaryota</taxon>
        <taxon>Metamonada</taxon>
        <taxon>Preaxostyla</taxon>
        <taxon>Oxymonadida</taxon>
        <taxon>Streblomastigidae</taxon>
        <taxon>Streblomastix</taxon>
    </lineage>
</organism>
<sequence length="183" mass="21586">MPEVANPLPLQPRSIIPQQQDYLSQTQQSLQYAIQTYIQYERERAYRQSIETGSEINGEITNANLTEQQLRLLEHISGNHLVFAYGPNAVVFSPFINPEYPISQNQRRQPPKLEEILNQSRLYNPHRVGGFINYSYFGNGRGPLNEDLEYGNELSIWRESKYLKWLKEKKQKLEYRRKKVNKK</sequence>
<dbReference type="AlphaFoldDB" id="A0A5J4X2S7"/>
<name>A0A5J4X2S7_9EUKA</name>
<dbReference type="EMBL" id="SNRW01000377">
    <property type="protein sequence ID" value="KAA6401514.1"/>
    <property type="molecule type" value="Genomic_DNA"/>
</dbReference>
<evidence type="ECO:0000313" key="2">
    <source>
        <dbReference type="Proteomes" id="UP000324800"/>
    </source>
</evidence>
<protein>
    <submittedName>
        <fullName evidence="1">Uncharacterized protein</fullName>
    </submittedName>
</protein>